<name>A0ABW0CX57_STRCD</name>
<dbReference type="EMBL" id="JBHSKM010000045">
    <property type="protein sequence ID" value="MFC5220023.1"/>
    <property type="molecule type" value="Genomic_DNA"/>
</dbReference>
<dbReference type="RefSeq" id="WP_380864466.1">
    <property type="nucleotide sequence ID" value="NZ_JBHSKM010000045.1"/>
</dbReference>
<protein>
    <submittedName>
        <fullName evidence="2">Uncharacterized protein</fullName>
    </submittedName>
</protein>
<keyword evidence="1" id="KW-0812">Transmembrane</keyword>
<evidence type="ECO:0000313" key="2">
    <source>
        <dbReference type="EMBL" id="MFC5220023.1"/>
    </source>
</evidence>
<accession>A0ABW0CX57</accession>
<feature type="transmembrane region" description="Helical" evidence="1">
    <location>
        <begin position="21"/>
        <end position="39"/>
    </location>
</feature>
<keyword evidence="3" id="KW-1185">Reference proteome</keyword>
<dbReference type="Proteomes" id="UP001596263">
    <property type="component" value="Unassembled WGS sequence"/>
</dbReference>
<gene>
    <name evidence="2" type="ORF">ACFPQ9_40050</name>
</gene>
<evidence type="ECO:0000256" key="1">
    <source>
        <dbReference type="SAM" id="Phobius"/>
    </source>
</evidence>
<organism evidence="2 3">
    <name type="scientific">Streptomyces coerulescens</name>
    <dbReference type="NCBI Taxonomy" id="29304"/>
    <lineage>
        <taxon>Bacteria</taxon>
        <taxon>Bacillati</taxon>
        <taxon>Actinomycetota</taxon>
        <taxon>Actinomycetes</taxon>
        <taxon>Kitasatosporales</taxon>
        <taxon>Streptomycetaceae</taxon>
        <taxon>Streptomyces</taxon>
    </lineage>
</organism>
<feature type="transmembrane region" description="Helical" evidence="1">
    <location>
        <begin position="45"/>
        <end position="63"/>
    </location>
</feature>
<comment type="caution">
    <text evidence="2">The sequence shown here is derived from an EMBL/GenBank/DDBJ whole genome shotgun (WGS) entry which is preliminary data.</text>
</comment>
<evidence type="ECO:0000313" key="3">
    <source>
        <dbReference type="Proteomes" id="UP001596263"/>
    </source>
</evidence>
<sequence>MTETDRSPLAPSSTMARALTWISALSVLGTIIAVIVLTLSGNSDYLAPVIGLGAAAAATGETVQVRIHVRR</sequence>
<proteinExistence type="predicted"/>
<keyword evidence="1" id="KW-0472">Membrane</keyword>
<reference evidence="3" key="1">
    <citation type="journal article" date="2019" name="Int. J. Syst. Evol. Microbiol.">
        <title>The Global Catalogue of Microorganisms (GCM) 10K type strain sequencing project: providing services to taxonomists for standard genome sequencing and annotation.</title>
        <authorList>
            <consortium name="The Broad Institute Genomics Platform"/>
            <consortium name="The Broad Institute Genome Sequencing Center for Infectious Disease"/>
            <person name="Wu L."/>
            <person name="Ma J."/>
        </authorList>
    </citation>
    <scope>NUCLEOTIDE SEQUENCE [LARGE SCALE GENOMIC DNA]</scope>
    <source>
        <strain evidence="3">KCTC 42586</strain>
    </source>
</reference>
<keyword evidence="1" id="KW-1133">Transmembrane helix</keyword>